<dbReference type="EMBL" id="MTKT01000799">
    <property type="protein sequence ID" value="OWM88042.1"/>
    <property type="molecule type" value="Genomic_DNA"/>
</dbReference>
<gene>
    <name evidence="3" type="ORF">CDL15_Pgr016615</name>
    <name evidence="4" type="ORF">CRG98_031525</name>
</gene>
<protein>
    <submittedName>
        <fullName evidence="3">Uncharacterized protein</fullName>
    </submittedName>
</protein>
<dbReference type="EMBL" id="PGOL01002435">
    <property type="protein sequence ID" value="PKI48081.1"/>
    <property type="molecule type" value="Genomic_DNA"/>
</dbReference>
<dbReference type="Proteomes" id="UP000233551">
    <property type="component" value="Unassembled WGS sequence"/>
</dbReference>
<evidence type="ECO:0000313" key="6">
    <source>
        <dbReference type="Proteomes" id="UP000233551"/>
    </source>
</evidence>
<reference evidence="3" key="2">
    <citation type="submission" date="2017-06" db="EMBL/GenBank/DDBJ databases">
        <title>The pomegranate genome and the genomics of punicalagin biosynthesis.</title>
        <authorList>
            <person name="Xu C."/>
        </authorList>
    </citation>
    <scope>NUCLEOTIDE SEQUENCE [LARGE SCALE GENOMIC DNA]</scope>
    <source>
        <tissue evidence="3">Fresh leaf</tissue>
    </source>
</reference>
<name>A0A218XUV0_PUNGR</name>
<feature type="compositionally biased region" description="Low complexity" evidence="1">
    <location>
        <begin position="52"/>
        <end position="72"/>
    </location>
</feature>
<dbReference type="AlphaFoldDB" id="A0A218XUV0"/>
<evidence type="ECO:0000313" key="3">
    <source>
        <dbReference type="EMBL" id="OWM88042.1"/>
    </source>
</evidence>
<dbReference type="Proteomes" id="UP000197138">
    <property type="component" value="Unassembled WGS sequence"/>
</dbReference>
<proteinExistence type="predicted"/>
<evidence type="ECO:0000313" key="4">
    <source>
        <dbReference type="EMBL" id="PKI48081.1"/>
    </source>
</evidence>
<evidence type="ECO:0000256" key="2">
    <source>
        <dbReference type="SAM" id="SignalP"/>
    </source>
</evidence>
<organism evidence="3 5">
    <name type="scientific">Punica granatum</name>
    <name type="common">Pomegranate</name>
    <dbReference type="NCBI Taxonomy" id="22663"/>
    <lineage>
        <taxon>Eukaryota</taxon>
        <taxon>Viridiplantae</taxon>
        <taxon>Streptophyta</taxon>
        <taxon>Embryophyta</taxon>
        <taxon>Tracheophyta</taxon>
        <taxon>Spermatophyta</taxon>
        <taxon>Magnoliopsida</taxon>
        <taxon>eudicotyledons</taxon>
        <taxon>Gunneridae</taxon>
        <taxon>Pentapetalae</taxon>
        <taxon>rosids</taxon>
        <taxon>malvids</taxon>
        <taxon>Myrtales</taxon>
        <taxon>Lythraceae</taxon>
        <taxon>Punica</taxon>
    </lineage>
</organism>
<reference evidence="5" key="1">
    <citation type="journal article" date="2017" name="Plant J.">
        <title>The pomegranate (Punica granatum L.) genome and the genomics of punicalagin biosynthesis.</title>
        <authorList>
            <person name="Qin G."/>
            <person name="Xu C."/>
            <person name="Ming R."/>
            <person name="Tang H."/>
            <person name="Guyot R."/>
            <person name="Kramer E.M."/>
            <person name="Hu Y."/>
            <person name="Yi X."/>
            <person name="Qi Y."/>
            <person name="Xu X."/>
            <person name="Gao Z."/>
            <person name="Pan H."/>
            <person name="Jian J."/>
            <person name="Tian Y."/>
            <person name="Yue Z."/>
            <person name="Xu Y."/>
        </authorList>
    </citation>
    <scope>NUCLEOTIDE SEQUENCE [LARGE SCALE GENOMIC DNA]</scope>
    <source>
        <strain evidence="5">cv. Dabenzi</strain>
    </source>
</reference>
<accession>A0A218XUV0</accession>
<evidence type="ECO:0000313" key="5">
    <source>
        <dbReference type="Proteomes" id="UP000197138"/>
    </source>
</evidence>
<keyword evidence="2" id="KW-0732">Signal</keyword>
<feature type="region of interest" description="Disordered" evidence="1">
    <location>
        <begin position="34"/>
        <end position="110"/>
    </location>
</feature>
<feature type="compositionally biased region" description="Polar residues" evidence="1">
    <location>
        <begin position="73"/>
        <end position="101"/>
    </location>
</feature>
<reference evidence="4 6" key="3">
    <citation type="submission" date="2017-11" db="EMBL/GenBank/DDBJ databases">
        <title>De-novo sequencing of pomegranate (Punica granatum L.) genome.</title>
        <authorList>
            <person name="Akparov Z."/>
            <person name="Amiraslanov A."/>
            <person name="Hajiyeva S."/>
            <person name="Abbasov M."/>
            <person name="Kaur K."/>
            <person name="Hamwieh A."/>
            <person name="Solovyev V."/>
            <person name="Salamov A."/>
            <person name="Braich B."/>
            <person name="Kosarev P."/>
            <person name="Mahmoud A."/>
            <person name="Hajiyev E."/>
            <person name="Babayeva S."/>
            <person name="Izzatullayeva V."/>
            <person name="Mammadov A."/>
            <person name="Mammadov A."/>
            <person name="Sharifova S."/>
            <person name="Ojaghi J."/>
            <person name="Eynullazada K."/>
            <person name="Bayramov B."/>
            <person name="Abdulazimova A."/>
            <person name="Shahmuradov I."/>
        </authorList>
    </citation>
    <scope>NUCLEOTIDE SEQUENCE [LARGE SCALE GENOMIC DNA]</scope>
    <source>
        <strain evidence="4">AG2017</strain>
        <strain evidence="6">cv. AG2017</strain>
        <tissue evidence="4">Leaf</tissue>
    </source>
</reference>
<keyword evidence="6" id="KW-1185">Reference proteome</keyword>
<comment type="caution">
    <text evidence="3">The sequence shown here is derived from an EMBL/GenBank/DDBJ whole genome shotgun (WGS) entry which is preliminary data.</text>
</comment>
<feature type="signal peptide" evidence="2">
    <location>
        <begin position="1"/>
        <end position="23"/>
    </location>
</feature>
<feature type="chain" id="PRO_5014072085" evidence="2">
    <location>
        <begin position="24"/>
        <end position="130"/>
    </location>
</feature>
<evidence type="ECO:0000256" key="1">
    <source>
        <dbReference type="SAM" id="MobiDB-lite"/>
    </source>
</evidence>
<sequence length="130" mass="13780">MKALLILFLVLILVSETLKGADARSWLGVKERQLSHKVNKGNAAAPVDEQRSTTTPTTATSTSSSTTSIASSMKANSSPTGSSTNTKAGSTSTANGNQLDESNGDDFWDDPSRGQTHHVCLDYNHPKKCV</sequence>